<evidence type="ECO:0000256" key="3">
    <source>
        <dbReference type="ARBA" id="ARBA00022638"/>
    </source>
</evidence>
<reference evidence="8" key="1">
    <citation type="submission" date="2013-04" db="EMBL/GenBank/DDBJ databases">
        <title>The genome sequencing project of 58 acetic acid bacteria.</title>
        <authorList>
            <person name="Okamoto-Kainuma A."/>
            <person name="Ishikawa M."/>
            <person name="Umino S."/>
            <person name="Koizumi Y."/>
            <person name="Shiwa Y."/>
            <person name="Yoshikawa H."/>
            <person name="Matsutani M."/>
            <person name="Matsushita K."/>
        </authorList>
    </citation>
    <scope>NUCLEOTIDE SEQUENCE</scope>
    <source>
        <strain evidence="8">NRIC 0535</strain>
    </source>
</reference>
<keyword evidence="4 7" id="KW-0378">Hydrolase</keyword>
<evidence type="ECO:0000256" key="1">
    <source>
        <dbReference type="ARBA" id="ARBA00000632"/>
    </source>
</evidence>
<evidence type="ECO:0000256" key="4">
    <source>
        <dbReference type="ARBA" id="ARBA00022801"/>
    </source>
</evidence>
<comment type="caution">
    <text evidence="8">The sequence shown here is derived from an EMBL/GenBank/DDBJ whole genome shotgun (WGS) entry which is preliminary data.</text>
</comment>
<dbReference type="PANTHER" id="PTHR38107:SF3">
    <property type="entry name" value="LYSOZYME RRRD-RELATED"/>
    <property type="match status" value="1"/>
</dbReference>
<keyword evidence="5" id="KW-1035">Host cytoplasm</keyword>
<evidence type="ECO:0000256" key="7">
    <source>
        <dbReference type="RuleBase" id="RU003788"/>
    </source>
</evidence>
<dbReference type="Pfam" id="PF00959">
    <property type="entry name" value="Phage_lysozyme"/>
    <property type="match status" value="1"/>
</dbReference>
<organism evidence="8 9">
    <name type="scientific">Asaia krungthepensis NRIC 0535</name>
    <dbReference type="NCBI Taxonomy" id="1307925"/>
    <lineage>
        <taxon>Bacteria</taxon>
        <taxon>Pseudomonadati</taxon>
        <taxon>Pseudomonadota</taxon>
        <taxon>Alphaproteobacteria</taxon>
        <taxon>Acetobacterales</taxon>
        <taxon>Acetobacteraceae</taxon>
        <taxon>Asaia</taxon>
    </lineage>
</organism>
<dbReference type="EC" id="3.2.1.17" evidence="7"/>
<dbReference type="Proteomes" id="UP001062776">
    <property type="component" value="Unassembled WGS sequence"/>
</dbReference>
<keyword evidence="2 7" id="KW-0929">Antimicrobial</keyword>
<dbReference type="InterPro" id="IPR033907">
    <property type="entry name" value="Endolysin_autolysin"/>
</dbReference>
<evidence type="ECO:0000313" key="9">
    <source>
        <dbReference type="Proteomes" id="UP001062776"/>
    </source>
</evidence>
<protein>
    <recommendedName>
        <fullName evidence="7">Lysozyme</fullName>
        <ecNumber evidence="7">3.2.1.17</ecNumber>
    </recommendedName>
</protein>
<keyword evidence="6 7" id="KW-0326">Glycosidase</keyword>
<comment type="similarity">
    <text evidence="7">Belongs to the glycosyl hydrolase 24 family.</text>
</comment>
<dbReference type="InterPro" id="IPR023347">
    <property type="entry name" value="Lysozyme_dom_sf"/>
</dbReference>
<dbReference type="InterPro" id="IPR051018">
    <property type="entry name" value="Bacteriophage_GH24"/>
</dbReference>
<dbReference type="SUPFAM" id="SSF53955">
    <property type="entry name" value="Lysozyme-like"/>
    <property type="match status" value="1"/>
</dbReference>
<dbReference type="InterPro" id="IPR023346">
    <property type="entry name" value="Lysozyme-like_dom_sf"/>
</dbReference>
<dbReference type="HAMAP" id="MF_04110">
    <property type="entry name" value="ENDOLYSIN_T4"/>
    <property type="match status" value="1"/>
</dbReference>
<comment type="catalytic activity">
    <reaction evidence="1 7">
        <text>Hydrolysis of (1-&gt;4)-beta-linkages between N-acetylmuramic acid and N-acetyl-D-glucosamine residues in a peptidoglycan and between N-acetyl-D-glucosamine residues in chitodextrins.</text>
        <dbReference type="EC" id="3.2.1.17"/>
    </reaction>
</comment>
<dbReference type="EMBL" id="BAPV01000008">
    <property type="protein sequence ID" value="GBQ86790.1"/>
    <property type="molecule type" value="Genomic_DNA"/>
</dbReference>
<gene>
    <name evidence="8" type="ORF">AA0535_1109</name>
</gene>
<dbReference type="PANTHER" id="PTHR38107">
    <property type="match status" value="1"/>
</dbReference>
<accession>A0ABQ0Q1D8</accession>
<evidence type="ECO:0000256" key="5">
    <source>
        <dbReference type="ARBA" id="ARBA00023200"/>
    </source>
</evidence>
<dbReference type="InterPro" id="IPR002196">
    <property type="entry name" value="Glyco_hydro_24"/>
</dbReference>
<dbReference type="Gene3D" id="1.10.530.40">
    <property type="match status" value="1"/>
</dbReference>
<evidence type="ECO:0000256" key="6">
    <source>
        <dbReference type="ARBA" id="ARBA00023295"/>
    </source>
</evidence>
<dbReference type="RefSeq" id="WP_264814930.1">
    <property type="nucleotide sequence ID" value="NZ_BAPV01000008.1"/>
</dbReference>
<evidence type="ECO:0000313" key="8">
    <source>
        <dbReference type="EMBL" id="GBQ86790.1"/>
    </source>
</evidence>
<dbReference type="InterPro" id="IPR034690">
    <property type="entry name" value="Endolysin_T4_type"/>
</dbReference>
<keyword evidence="9" id="KW-1185">Reference proteome</keyword>
<name>A0ABQ0Q1D8_9PROT</name>
<keyword evidence="3 7" id="KW-0081">Bacteriolytic enzyme</keyword>
<dbReference type="CDD" id="cd00737">
    <property type="entry name" value="lyz_endolysin_autolysin"/>
    <property type="match status" value="1"/>
</dbReference>
<sequence length="164" mass="17799">MSGSLEIALALLRRDDIEGLRLSPYLCPAGYWTIGIGNRNLADGSPVTAATKTISEDQAVTLAGQTLVDLRVALRAASAVPLTGWQEAALLSWQFNVGSGAMRSSTLIRLLNLEHYVAAGLQLLRWDKATINGRRIILPGLQRRRKLELAVYSGRPIEGVSFTN</sequence>
<evidence type="ECO:0000256" key="2">
    <source>
        <dbReference type="ARBA" id="ARBA00022529"/>
    </source>
</evidence>
<proteinExistence type="inferred from homology"/>